<dbReference type="OrthoDB" id="4337792at2759"/>
<dbReference type="InterPro" id="IPR051430">
    <property type="entry name" value="Fungal_TF_Env_Response"/>
</dbReference>
<organism evidence="9 10">
    <name type="scientific">Fusarium albosuccineum</name>
    <dbReference type="NCBI Taxonomy" id="1237068"/>
    <lineage>
        <taxon>Eukaryota</taxon>
        <taxon>Fungi</taxon>
        <taxon>Dikarya</taxon>
        <taxon>Ascomycota</taxon>
        <taxon>Pezizomycotina</taxon>
        <taxon>Sordariomycetes</taxon>
        <taxon>Hypocreomycetidae</taxon>
        <taxon>Hypocreales</taxon>
        <taxon>Nectriaceae</taxon>
        <taxon>Fusarium</taxon>
        <taxon>Fusarium decemcellulare species complex</taxon>
    </lineage>
</organism>
<dbReference type="GO" id="GO:0005634">
    <property type="term" value="C:nucleus"/>
    <property type="evidence" value="ECO:0007669"/>
    <property type="project" value="TreeGrafter"/>
</dbReference>
<dbReference type="Pfam" id="PF00172">
    <property type="entry name" value="Zn_clus"/>
    <property type="match status" value="1"/>
</dbReference>
<name>A0A8H4LPU8_9HYPO</name>
<dbReference type="PANTHER" id="PTHR31944:SF129">
    <property type="entry name" value="ASPYRIDONES CLUSTER REGULATOR APDR-RELATED"/>
    <property type="match status" value="1"/>
</dbReference>
<feature type="compositionally biased region" description="Polar residues" evidence="7">
    <location>
        <begin position="112"/>
        <end position="130"/>
    </location>
</feature>
<evidence type="ECO:0000313" key="10">
    <source>
        <dbReference type="Proteomes" id="UP000554235"/>
    </source>
</evidence>
<evidence type="ECO:0000259" key="8">
    <source>
        <dbReference type="PROSITE" id="PS50048"/>
    </source>
</evidence>
<keyword evidence="4" id="KW-0238">DNA-binding</keyword>
<protein>
    <submittedName>
        <fullName evidence="9">C6 transcription factor</fullName>
    </submittedName>
</protein>
<dbReference type="GO" id="GO:0000978">
    <property type="term" value="F:RNA polymerase II cis-regulatory region sequence-specific DNA binding"/>
    <property type="evidence" value="ECO:0007669"/>
    <property type="project" value="TreeGrafter"/>
</dbReference>
<comment type="caution">
    <text evidence="9">The sequence shown here is derived from an EMBL/GenBank/DDBJ whole genome shotgun (WGS) entry which is preliminary data.</text>
</comment>
<dbReference type="SMART" id="SM00906">
    <property type="entry name" value="Fungal_trans"/>
    <property type="match status" value="1"/>
</dbReference>
<dbReference type="Pfam" id="PF04082">
    <property type="entry name" value="Fungal_trans"/>
    <property type="match status" value="1"/>
</dbReference>
<evidence type="ECO:0000256" key="5">
    <source>
        <dbReference type="ARBA" id="ARBA00023163"/>
    </source>
</evidence>
<proteinExistence type="predicted"/>
<reference evidence="9 10" key="1">
    <citation type="submission" date="2020-01" db="EMBL/GenBank/DDBJ databases">
        <title>Identification and distribution of gene clusters putatively required for synthesis of sphingolipid metabolism inhibitors in phylogenetically diverse species of the filamentous fungus Fusarium.</title>
        <authorList>
            <person name="Kim H.-S."/>
            <person name="Busman M."/>
            <person name="Brown D.W."/>
            <person name="Divon H."/>
            <person name="Uhlig S."/>
            <person name="Proctor R.H."/>
        </authorList>
    </citation>
    <scope>NUCLEOTIDE SEQUENCE [LARGE SCALE GENOMIC DNA]</scope>
    <source>
        <strain evidence="9 10">NRRL 20459</strain>
    </source>
</reference>
<feature type="region of interest" description="Disordered" evidence="7">
    <location>
        <begin position="54"/>
        <end position="152"/>
    </location>
</feature>
<dbReference type="InterPro" id="IPR007219">
    <property type="entry name" value="XnlR_reg_dom"/>
</dbReference>
<dbReference type="SMART" id="SM00066">
    <property type="entry name" value="GAL4"/>
    <property type="match status" value="1"/>
</dbReference>
<dbReference type="SUPFAM" id="SSF57701">
    <property type="entry name" value="Zn2/Cys6 DNA-binding domain"/>
    <property type="match status" value="1"/>
</dbReference>
<feature type="compositionally biased region" description="Basic and acidic residues" evidence="7">
    <location>
        <begin position="68"/>
        <end position="81"/>
    </location>
</feature>
<feature type="region of interest" description="Disordered" evidence="7">
    <location>
        <begin position="1"/>
        <end position="27"/>
    </location>
</feature>
<keyword evidence="5" id="KW-0804">Transcription</keyword>
<dbReference type="InterPro" id="IPR036864">
    <property type="entry name" value="Zn2-C6_fun-type_DNA-bd_sf"/>
</dbReference>
<dbReference type="PROSITE" id="PS00463">
    <property type="entry name" value="ZN2_CY6_FUNGAL_1"/>
    <property type="match status" value="1"/>
</dbReference>
<evidence type="ECO:0000256" key="2">
    <source>
        <dbReference type="ARBA" id="ARBA00022833"/>
    </source>
</evidence>
<evidence type="ECO:0000313" key="9">
    <source>
        <dbReference type="EMBL" id="KAF4471601.1"/>
    </source>
</evidence>
<feature type="compositionally biased region" description="Low complexity" evidence="7">
    <location>
        <begin position="131"/>
        <end position="148"/>
    </location>
</feature>
<dbReference type="GO" id="GO:0008270">
    <property type="term" value="F:zinc ion binding"/>
    <property type="evidence" value="ECO:0007669"/>
    <property type="project" value="InterPro"/>
</dbReference>
<keyword evidence="6" id="KW-0539">Nucleus</keyword>
<dbReference type="Proteomes" id="UP000554235">
    <property type="component" value="Unassembled WGS sequence"/>
</dbReference>
<dbReference type="EMBL" id="JAADYS010000185">
    <property type="protein sequence ID" value="KAF4471601.1"/>
    <property type="molecule type" value="Genomic_DNA"/>
</dbReference>
<dbReference type="PANTHER" id="PTHR31944">
    <property type="entry name" value="HEME-RESPONSIVE ZINC FINGER TRANSCRIPTION FACTOR HAP1"/>
    <property type="match status" value="1"/>
</dbReference>
<evidence type="ECO:0000256" key="6">
    <source>
        <dbReference type="ARBA" id="ARBA00023242"/>
    </source>
</evidence>
<evidence type="ECO:0000256" key="7">
    <source>
        <dbReference type="SAM" id="MobiDB-lite"/>
    </source>
</evidence>
<feature type="domain" description="Zn(2)-C6 fungal-type" evidence="8">
    <location>
        <begin position="23"/>
        <end position="54"/>
    </location>
</feature>
<dbReference type="GO" id="GO:0006351">
    <property type="term" value="P:DNA-templated transcription"/>
    <property type="evidence" value="ECO:0007669"/>
    <property type="project" value="InterPro"/>
</dbReference>
<evidence type="ECO:0000256" key="1">
    <source>
        <dbReference type="ARBA" id="ARBA00022723"/>
    </source>
</evidence>
<dbReference type="Gene3D" id="4.10.240.10">
    <property type="entry name" value="Zn(2)-C6 fungal-type DNA-binding domain"/>
    <property type="match status" value="1"/>
</dbReference>
<dbReference type="CDD" id="cd00067">
    <property type="entry name" value="GAL4"/>
    <property type="match status" value="1"/>
</dbReference>
<keyword evidence="10" id="KW-1185">Reference proteome</keyword>
<keyword evidence="1" id="KW-0479">Metal-binding</keyword>
<accession>A0A8H4LPU8</accession>
<evidence type="ECO:0000256" key="4">
    <source>
        <dbReference type="ARBA" id="ARBA00023125"/>
    </source>
</evidence>
<gene>
    <name evidence="9" type="ORF">FALBO_1486</name>
</gene>
<dbReference type="AlphaFoldDB" id="A0A8H4LPU8"/>
<keyword evidence="2" id="KW-0862">Zinc</keyword>
<dbReference type="PROSITE" id="PS50048">
    <property type="entry name" value="ZN2_CY6_FUNGAL_2"/>
    <property type="match status" value="1"/>
</dbReference>
<sequence>MSPNLSSSGSPPPKRRRRRPARSCEQCRRRKIRCNMGQPCNGCVRARAPMQCSYRDGSPGDTALGPSKNRELAPADARPEREEGEVAASQRTTAPRRDSVGVYPRGQMLHQPPNNGDNVPLQDQGSSLSNLVPSSQPLSSTSSSTCIPPLTPRLRHVPEKTKLFGQTHWLHTAEKFPISGKFHPVEVEPSFNDAKAELFETLKEARNLRFALKKQNSTTLDQPIRDLRETIPLKLTCDELIRCYLRTLEPLYRIIHVPSFWKEYERVWEDEHVSSPSTVFLIKLSLILAIGTTFKGSCDIEQGHLQHLAQTWIQNAQWWLTGPCEKTTYNLDGLQVFCLLLLARQTTFNCRGATSWLSSGSLLRAAMTMGLHRDPKLFPGLTLFEKEFRARLWTTVLELSVQCCLDLGLPLNLSEADYDACSPSNFNDSDLDSGLQQAPKPMKTPTDSTLQVLLAQSLPLRVEVIRLLNDFRHQQTYEKALAIGTKLRTACRDVAAFFHSIKNRDPSSNDGSSLGANEFHRKFMDIQLRRFIMFLHRDFMLQARIDPRFYLSRKVCVEAALVIASSSKDADLSLPTQRWDDMSRLSLVGRGLFKCALSFDAMLILALDVITQLQDESSPQHEADVLDEMARATRDPLIHVLESMREQLTHLVARGNTSLKRLLFANAHLTHIRALESGQPVKQAIYECVTQTLRDCVVVLREVQVGATPQDSVVTADSLNTDFFPLEFFSADNPMEWDISNLLGLPTLKDGQAQWPVSN</sequence>
<evidence type="ECO:0000256" key="3">
    <source>
        <dbReference type="ARBA" id="ARBA00023015"/>
    </source>
</evidence>
<dbReference type="GO" id="GO:0001228">
    <property type="term" value="F:DNA-binding transcription activator activity, RNA polymerase II-specific"/>
    <property type="evidence" value="ECO:0007669"/>
    <property type="project" value="TreeGrafter"/>
</dbReference>
<dbReference type="CDD" id="cd12148">
    <property type="entry name" value="fungal_TF_MHR"/>
    <property type="match status" value="1"/>
</dbReference>
<dbReference type="InterPro" id="IPR001138">
    <property type="entry name" value="Zn2Cys6_DnaBD"/>
</dbReference>
<keyword evidence="3" id="KW-0805">Transcription regulation</keyword>